<comment type="caution">
    <text evidence="1">The sequence shown here is derived from an EMBL/GenBank/DDBJ whole genome shotgun (WGS) entry which is preliminary data.</text>
</comment>
<dbReference type="Proteomes" id="UP000555828">
    <property type="component" value="Unassembled WGS sequence"/>
</dbReference>
<protein>
    <submittedName>
        <fullName evidence="1">Rubrerythrin</fullName>
    </submittedName>
</protein>
<dbReference type="EMBL" id="JACHEX010000001">
    <property type="protein sequence ID" value="MBB6061743.1"/>
    <property type="molecule type" value="Genomic_DNA"/>
</dbReference>
<proteinExistence type="predicted"/>
<evidence type="ECO:0000313" key="2">
    <source>
        <dbReference type="Proteomes" id="UP000555828"/>
    </source>
</evidence>
<sequence length="167" mass="19904">MSIEDILKLAENFEIEGYRFYMSKKEEIKNSLAKEVLEFLKNMEKEHTEYIRSVRRALEENGEIPTASVDTTKEFFKERFTSQKISKTPSEDDIKDLSILRMALLIEKDFVNYYDKAAKRARELENEQLVKILENLKTWEESHVELVKKMIEKIYEKNSLDLGFYPF</sequence>
<dbReference type="InterPro" id="IPR012347">
    <property type="entry name" value="Ferritin-like"/>
</dbReference>
<dbReference type="RefSeq" id="WP_184618510.1">
    <property type="nucleotide sequence ID" value="NZ_JACHEX010000001.1"/>
</dbReference>
<name>A0A841GPR0_9BACT</name>
<reference evidence="1 2" key="1">
    <citation type="submission" date="2020-08" db="EMBL/GenBank/DDBJ databases">
        <title>Genomic Encyclopedia of Type Strains, Phase IV (KMG-IV): sequencing the most valuable type-strain genomes for metagenomic binning, comparative biology and taxonomic classification.</title>
        <authorList>
            <person name="Goeker M."/>
        </authorList>
    </citation>
    <scope>NUCLEOTIDE SEQUENCE [LARGE SCALE GENOMIC DNA]</scope>
    <source>
        <strain evidence="1 2">DSM 13481</strain>
    </source>
</reference>
<keyword evidence="2" id="KW-1185">Reference proteome</keyword>
<evidence type="ECO:0000313" key="1">
    <source>
        <dbReference type="EMBL" id="MBB6061743.1"/>
    </source>
</evidence>
<organism evidence="1 2">
    <name type="scientific">Thermosipho japonicus</name>
    <dbReference type="NCBI Taxonomy" id="90323"/>
    <lineage>
        <taxon>Bacteria</taxon>
        <taxon>Thermotogati</taxon>
        <taxon>Thermotogota</taxon>
        <taxon>Thermotogae</taxon>
        <taxon>Thermotogales</taxon>
        <taxon>Fervidobacteriaceae</taxon>
        <taxon>Thermosipho</taxon>
    </lineage>
</organism>
<dbReference type="Gene3D" id="1.20.1260.10">
    <property type="match status" value="1"/>
</dbReference>
<dbReference type="AlphaFoldDB" id="A0A841GPR0"/>
<dbReference type="CDD" id="cd01045">
    <property type="entry name" value="Ferritin_like_AB"/>
    <property type="match status" value="1"/>
</dbReference>
<dbReference type="SUPFAM" id="SSF47240">
    <property type="entry name" value="Ferritin-like"/>
    <property type="match status" value="1"/>
</dbReference>
<dbReference type="InterPro" id="IPR009078">
    <property type="entry name" value="Ferritin-like_SF"/>
</dbReference>
<gene>
    <name evidence="1" type="ORF">HNP65_000165</name>
</gene>
<accession>A0A841GPR0</accession>